<reference evidence="1 2" key="1">
    <citation type="submission" date="2016-06" db="EMBL/GenBank/DDBJ databases">
        <authorList>
            <person name="Kjaerup R.B."/>
            <person name="Dalgaard T.S."/>
            <person name="Juul-Madsen H.R."/>
        </authorList>
    </citation>
    <scope>NUCLEOTIDE SEQUENCE [LARGE SCALE GENOMIC DNA]</scope>
    <source>
        <strain evidence="1 2">1127319.6</strain>
    </source>
</reference>
<evidence type="ECO:0000313" key="1">
    <source>
        <dbReference type="EMBL" id="OBJ43188.1"/>
    </source>
</evidence>
<dbReference type="EMBL" id="LZLC01000082">
    <property type="protein sequence ID" value="OBJ43188.1"/>
    <property type="molecule type" value="Genomic_DNA"/>
</dbReference>
<organism evidence="1 2">
    <name type="scientific">Mycolicibacterium mucogenicum</name>
    <name type="common">Mycobacterium mucogenicum</name>
    <dbReference type="NCBI Taxonomy" id="56689"/>
    <lineage>
        <taxon>Bacteria</taxon>
        <taxon>Bacillati</taxon>
        <taxon>Actinomycetota</taxon>
        <taxon>Actinomycetes</taxon>
        <taxon>Mycobacteriales</taxon>
        <taxon>Mycobacteriaceae</taxon>
        <taxon>Mycolicibacterium</taxon>
    </lineage>
</organism>
<dbReference type="AlphaFoldDB" id="A0A1A3H6D2"/>
<protein>
    <recommendedName>
        <fullName evidence="3">Killer suppression protein HigA</fullName>
    </recommendedName>
</protein>
<dbReference type="Proteomes" id="UP000093898">
    <property type="component" value="Unassembled WGS sequence"/>
</dbReference>
<gene>
    <name evidence="1" type="ORF">A5630_19450</name>
</gene>
<dbReference type="OrthoDB" id="3478674at2"/>
<sequence length="100" mass="10917">MARLTASARVMQRDLGALRARKLAVRLAALRAVDFAVDLLPLPGRWHVLAGNWKGHMSADLDHPYRLLVRPREPAPLTGDGGIDWTATTAMTVVGIVDTH</sequence>
<dbReference type="Gene3D" id="3.30.2310.20">
    <property type="entry name" value="RelE-like"/>
    <property type="match status" value="1"/>
</dbReference>
<evidence type="ECO:0008006" key="3">
    <source>
        <dbReference type="Google" id="ProtNLM"/>
    </source>
</evidence>
<comment type="caution">
    <text evidence="1">The sequence shown here is derived from an EMBL/GenBank/DDBJ whole genome shotgun (WGS) entry which is preliminary data.</text>
</comment>
<dbReference type="InterPro" id="IPR035093">
    <property type="entry name" value="RelE/ParE_toxin_dom_sf"/>
</dbReference>
<accession>A0A1A3H6D2</accession>
<dbReference type="SUPFAM" id="SSF143011">
    <property type="entry name" value="RelE-like"/>
    <property type="match status" value="1"/>
</dbReference>
<dbReference type="RefSeq" id="WP_064980278.1">
    <property type="nucleotide sequence ID" value="NZ_LZLC01000082.1"/>
</dbReference>
<proteinExistence type="predicted"/>
<evidence type="ECO:0000313" key="2">
    <source>
        <dbReference type="Proteomes" id="UP000093898"/>
    </source>
</evidence>
<name>A0A1A3H6D2_MYCMU</name>